<dbReference type="InterPro" id="IPR011330">
    <property type="entry name" value="Glyco_hydro/deAcase_b/a-brl"/>
</dbReference>
<protein>
    <recommendedName>
        <fullName evidence="3">NodB homology domain-containing protein</fullName>
    </recommendedName>
</protein>
<dbReference type="EMBL" id="QNBD01000215">
    <property type="protein sequence ID" value="RKX69127.1"/>
    <property type="molecule type" value="Genomic_DNA"/>
</dbReference>
<reference evidence="1 2" key="1">
    <citation type="submission" date="2018-06" db="EMBL/GenBank/DDBJ databases">
        <title>Extensive metabolic versatility and redundancy in microbially diverse, dynamic hydrothermal sediments.</title>
        <authorList>
            <person name="Dombrowski N."/>
            <person name="Teske A."/>
            <person name="Baker B.J."/>
        </authorList>
    </citation>
    <scope>NUCLEOTIDE SEQUENCE [LARGE SCALE GENOMIC DNA]</scope>
    <source>
        <strain evidence="1">B10_G13</strain>
    </source>
</reference>
<evidence type="ECO:0000313" key="1">
    <source>
        <dbReference type="EMBL" id="RKX69127.1"/>
    </source>
</evidence>
<sequence>MNRTIDTLLYISGLKWIKNDKEIHIGYKRNERKKYNILFEDSKDINTVNLCNEKVEVFSSSKLISKVKDDTLQIYDIPNTIKMYLEQILMNPRKPVIDILSLHFRKIVTKFLLERKTVVPIIQPLPYGEKSILFMSHDVDLLRFSKFTNIFKFHNNTCLNDIWAMIDITRDRYWNFSKILDWEQKRKLRSTFFFITKRKDRYARRYSLDEAKGTIEYLVNNHCEIGLHLSDEKILNPGFVNREKSILEDYVGEIIGMRKHYLTENFFEYISNVSFSSIHYDSTAGFRNNIGYAIGTSYPVWYNDILEIPLYLMDSAYMHLATEKPNKDLLYYFEKSGGIFSILYHNHSFSEKSFPGWLNALEFIINSYCRKNEVSLNGKEIYLWRKQIDNIAINIKDDKIKLKVKHIYSELPIRIDIYRQKEMRSVLIKPKEHKNEKYI</sequence>
<organism evidence="1 2">
    <name type="scientific">candidate division TA06 bacterium</name>
    <dbReference type="NCBI Taxonomy" id="2250710"/>
    <lineage>
        <taxon>Bacteria</taxon>
        <taxon>Bacteria division TA06</taxon>
    </lineage>
</organism>
<comment type="caution">
    <text evidence="1">The sequence shown here is derived from an EMBL/GenBank/DDBJ whole genome shotgun (WGS) entry which is preliminary data.</text>
</comment>
<dbReference type="SUPFAM" id="SSF88713">
    <property type="entry name" value="Glycoside hydrolase/deacetylase"/>
    <property type="match status" value="1"/>
</dbReference>
<name>A0A660SEM6_UNCT6</name>
<dbReference type="GO" id="GO:0005975">
    <property type="term" value="P:carbohydrate metabolic process"/>
    <property type="evidence" value="ECO:0007669"/>
    <property type="project" value="InterPro"/>
</dbReference>
<dbReference type="AlphaFoldDB" id="A0A660SEM6"/>
<evidence type="ECO:0008006" key="3">
    <source>
        <dbReference type="Google" id="ProtNLM"/>
    </source>
</evidence>
<dbReference type="Proteomes" id="UP000271125">
    <property type="component" value="Unassembled WGS sequence"/>
</dbReference>
<evidence type="ECO:0000313" key="2">
    <source>
        <dbReference type="Proteomes" id="UP000271125"/>
    </source>
</evidence>
<accession>A0A660SEM6</accession>
<dbReference type="Gene3D" id="3.20.20.370">
    <property type="entry name" value="Glycoside hydrolase/deacetylase"/>
    <property type="match status" value="1"/>
</dbReference>
<gene>
    <name evidence="1" type="ORF">DRP43_04740</name>
</gene>
<proteinExistence type="predicted"/>